<reference evidence="1 2" key="1">
    <citation type="submission" date="2019-04" db="EMBL/GenBank/DDBJ databases">
        <title>Complete genome sequencing of Piscirickettsia salmonis strain Psal-009.</title>
        <authorList>
            <person name="Schober I."/>
            <person name="Bunk B."/>
            <person name="Sproer C."/>
            <person name="Carril G.P."/>
            <person name="Riedel T."/>
            <person name="Flores-Herrera P.A."/>
            <person name="Nourdin-Galindo G."/>
            <person name="Marshall S.H."/>
            <person name="Overmann J."/>
        </authorList>
    </citation>
    <scope>NUCLEOTIDE SEQUENCE [LARGE SCALE GENOMIC DNA]</scope>
    <source>
        <strain evidence="1 2">Psal-009</strain>
    </source>
</reference>
<keyword evidence="2" id="KW-1185">Reference proteome</keyword>
<dbReference type="EMBL" id="CP038908">
    <property type="protein sequence ID" value="QGO06886.1"/>
    <property type="molecule type" value="Genomic_DNA"/>
</dbReference>
<name>A0A9Q5YKB3_PISSA</name>
<sequence>MYKDSHKVIGYFSYSEEGDVFCDKDACVISGSSESLHGYIDAMLPDQETSGIVKKTRFEEIMQGISRGAAYAFDQESYTRFLPLAEKNGMSDLPALSEFEKHQPEENTPQFIRISQS</sequence>
<dbReference type="Proteomes" id="UP000422232">
    <property type="component" value="Chromosome"/>
</dbReference>
<dbReference type="GeneID" id="66740046"/>
<dbReference type="AlphaFoldDB" id="A0A9Q5YKB3"/>
<gene>
    <name evidence="1" type="ORF">Psal009_02819</name>
</gene>
<dbReference type="RefSeq" id="WP_016211816.1">
    <property type="nucleotide sequence ID" value="NZ_CP012413.1"/>
</dbReference>
<organism evidence="1 2">
    <name type="scientific">Piscirickettsia salmonis</name>
    <dbReference type="NCBI Taxonomy" id="1238"/>
    <lineage>
        <taxon>Bacteria</taxon>
        <taxon>Pseudomonadati</taxon>
        <taxon>Pseudomonadota</taxon>
        <taxon>Gammaproteobacteria</taxon>
        <taxon>Thiotrichales</taxon>
        <taxon>Piscirickettsiaceae</taxon>
        <taxon>Piscirickettsia</taxon>
    </lineage>
</organism>
<evidence type="ECO:0000313" key="1">
    <source>
        <dbReference type="EMBL" id="QGO06886.1"/>
    </source>
</evidence>
<proteinExistence type="predicted"/>
<protein>
    <submittedName>
        <fullName evidence="1">Uncharacterized protein</fullName>
    </submittedName>
</protein>
<accession>A0A9Q5YKB3</accession>
<evidence type="ECO:0000313" key="2">
    <source>
        <dbReference type="Proteomes" id="UP000422232"/>
    </source>
</evidence>